<dbReference type="GO" id="GO:0031593">
    <property type="term" value="F:polyubiquitin modification-dependent protein binding"/>
    <property type="evidence" value="ECO:0007669"/>
    <property type="project" value="TreeGrafter"/>
</dbReference>
<dbReference type="InterPro" id="IPR006636">
    <property type="entry name" value="STI1_HS-bd"/>
</dbReference>
<reference evidence="3 4" key="1">
    <citation type="journal article" date="2018" name="Mol. Plant">
        <title>The genome of Artemisia annua provides insight into the evolution of Asteraceae family and artemisinin biosynthesis.</title>
        <authorList>
            <person name="Shen Q."/>
            <person name="Zhang L."/>
            <person name="Liao Z."/>
            <person name="Wang S."/>
            <person name="Yan T."/>
            <person name="Shi P."/>
            <person name="Liu M."/>
            <person name="Fu X."/>
            <person name="Pan Q."/>
            <person name="Wang Y."/>
            <person name="Lv Z."/>
            <person name="Lu X."/>
            <person name="Zhang F."/>
            <person name="Jiang W."/>
            <person name="Ma Y."/>
            <person name="Chen M."/>
            <person name="Hao X."/>
            <person name="Li L."/>
            <person name="Tang Y."/>
            <person name="Lv G."/>
            <person name="Zhou Y."/>
            <person name="Sun X."/>
            <person name="Brodelius P.E."/>
            <person name="Rose J.K.C."/>
            <person name="Tang K."/>
        </authorList>
    </citation>
    <scope>NUCLEOTIDE SEQUENCE [LARGE SCALE GENOMIC DNA]</scope>
    <source>
        <strain evidence="4">cv. Huhao1</strain>
        <tissue evidence="3">Leaf</tissue>
    </source>
</reference>
<evidence type="ECO:0000313" key="4">
    <source>
        <dbReference type="Proteomes" id="UP000245207"/>
    </source>
</evidence>
<evidence type="ECO:0000313" key="3">
    <source>
        <dbReference type="EMBL" id="PWA98147.1"/>
    </source>
</evidence>
<gene>
    <name evidence="3" type="ORF">CTI12_AA004400</name>
</gene>
<dbReference type="InterPro" id="IPR015496">
    <property type="entry name" value="Ubiquilin"/>
</dbReference>
<organism evidence="3 4">
    <name type="scientific">Artemisia annua</name>
    <name type="common">Sweet wormwood</name>
    <dbReference type="NCBI Taxonomy" id="35608"/>
    <lineage>
        <taxon>Eukaryota</taxon>
        <taxon>Viridiplantae</taxon>
        <taxon>Streptophyta</taxon>
        <taxon>Embryophyta</taxon>
        <taxon>Tracheophyta</taxon>
        <taxon>Spermatophyta</taxon>
        <taxon>Magnoliopsida</taxon>
        <taxon>eudicotyledons</taxon>
        <taxon>Gunneridae</taxon>
        <taxon>Pentapetalae</taxon>
        <taxon>asterids</taxon>
        <taxon>campanulids</taxon>
        <taxon>Asterales</taxon>
        <taxon>Asteraceae</taxon>
        <taxon>Asteroideae</taxon>
        <taxon>Anthemideae</taxon>
        <taxon>Artemisiinae</taxon>
        <taxon>Artemisia</taxon>
    </lineage>
</organism>
<feature type="compositionally biased region" description="Low complexity" evidence="1">
    <location>
        <begin position="12"/>
        <end position="22"/>
    </location>
</feature>
<dbReference type="STRING" id="35608.A0A2U1QJM1"/>
<dbReference type="GO" id="GO:0005829">
    <property type="term" value="C:cytosol"/>
    <property type="evidence" value="ECO:0007669"/>
    <property type="project" value="TreeGrafter"/>
</dbReference>
<comment type="caution">
    <text evidence="3">The sequence shown here is derived from an EMBL/GenBank/DDBJ whole genome shotgun (WGS) entry which is preliminary data.</text>
</comment>
<evidence type="ECO:0000259" key="2">
    <source>
        <dbReference type="SMART" id="SM00727"/>
    </source>
</evidence>
<feature type="domain" description="STI1" evidence="2">
    <location>
        <begin position="37"/>
        <end position="64"/>
    </location>
</feature>
<protein>
    <submittedName>
        <fullName evidence="3">Ubiquitin domain-containing protein DSK2a</fullName>
    </submittedName>
</protein>
<dbReference type="SMART" id="SM00727">
    <property type="entry name" value="STI1"/>
    <property type="match status" value="3"/>
</dbReference>
<sequence length="180" mass="20851">MEVVHNPRFAETETTPPSDTTTGGLGLPGLDHPTRGTPDMNQLIPAISLMMQSFLSNPQYMKQIIDQNPQLHDYIPQLREMMQNPEVVRQLTLPQMMQIIDHNPQLHDYIPQLREMMQNPEVVRQLTLPQMMQQMMSSQLLPELNQQSPLQREAYVDFLLRGFEFVDNELEYNCCTTSLP</sequence>
<dbReference type="Proteomes" id="UP000245207">
    <property type="component" value="Unassembled WGS sequence"/>
</dbReference>
<proteinExistence type="predicted"/>
<evidence type="ECO:0000256" key="1">
    <source>
        <dbReference type="SAM" id="MobiDB-lite"/>
    </source>
</evidence>
<feature type="domain" description="STI1" evidence="2">
    <location>
        <begin position="103"/>
        <end position="135"/>
    </location>
</feature>
<dbReference type="GO" id="GO:0006511">
    <property type="term" value="P:ubiquitin-dependent protein catabolic process"/>
    <property type="evidence" value="ECO:0007669"/>
    <property type="project" value="TreeGrafter"/>
</dbReference>
<dbReference type="Pfam" id="PF23195">
    <property type="entry name" value="UBQLN1"/>
    <property type="match status" value="1"/>
</dbReference>
<dbReference type="EMBL" id="PKPP01000080">
    <property type="protein sequence ID" value="PWA98147.1"/>
    <property type="molecule type" value="Genomic_DNA"/>
</dbReference>
<dbReference type="PANTHER" id="PTHR10677:SF3">
    <property type="entry name" value="FI07626P-RELATED"/>
    <property type="match status" value="1"/>
</dbReference>
<dbReference type="AlphaFoldDB" id="A0A2U1QJM1"/>
<name>A0A2U1QJM1_ARTAN</name>
<feature type="domain" description="STI1" evidence="2">
    <location>
        <begin position="68"/>
        <end position="100"/>
    </location>
</feature>
<dbReference type="PANTHER" id="PTHR10677">
    <property type="entry name" value="UBIQUILIN"/>
    <property type="match status" value="1"/>
</dbReference>
<dbReference type="OrthoDB" id="267397at2759"/>
<keyword evidence="4" id="KW-1185">Reference proteome</keyword>
<accession>A0A2U1QJM1</accession>
<feature type="region of interest" description="Disordered" evidence="1">
    <location>
        <begin position="1"/>
        <end position="35"/>
    </location>
</feature>